<reference evidence="2 3" key="1">
    <citation type="submission" date="2019-12" db="EMBL/GenBank/DDBJ databases">
        <title>Complete genome sequence of Streptococcus sp. CNU G2 isolated frome Bos taurus coreanae.</title>
        <authorList>
            <person name="Park S.Y."/>
            <person name="Kim J.H."/>
            <person name="Seo S.W."/>
        </authorList>
    </citation>
    <scope>NUCLEOTIDE SEQUENCE [LARGE SCALE GENOMIC DNA]</scope>
    <source>
        <strain evidence="2 3">CNU G2</strain>
        <plasmid evidence="3">p_cnu_g2</plasmid>
    </source>
</reference>
<organism evidence="2 3">
    <name type="scientific">Streptococcus ruminicola</name>
    <dbReference type="NCBI Taxonomy" id="2686210"/>
    <lineage>
        <taxon>Bacteria</taxon>
        <taxon>Bacillati</taxon>
        <taxon>Bacillota</taxon>
        <taxon>Bacilli</taxon>
        <taxon>Lactobacillales</taxon>
        <taxon>Streptococcaceae</taxon>
        <taxon>Streptococcus</taxon>
    </lineage>
</organism>
<keyword evidence="1" id="KW-1133">Transmembrane helix</keyword>
<dbReference type="EMBL" id="CP046920">
    <property type="protein sequence ID" value="QIM47420.1"/>
    <property type="molecule type" value="Genomic_DNA"/>
</dbReference>
<dbReference type="CDD" id="cd16427">
    <property type="entry name" value="TraM-like"/>
    <property type="match status" value="1"/>
</dbReference>
<proteinExistence type="predicted"/>
<dbReference type="RefSeq" id="WP_157328638.1">
    <property type="nucleotide sequence ID" value="NZ_CP046920.1"/>
</dbReference>
<gene>
    <name evidence="2" type="ORF">GPZ88_10110</name>
</gene>
<keyword evidence="2" id="KW-0614">Plasmid</keyword>
<evidence type="ECO:0000313" key="3">
    <source>
        <dbReference type="Proteomes" id="UP000503166"/>
    </source>
</evidence>
<geneLocation type="plasmid" evidence="3">
    <name>p_cnu_g2</name>
</geneLocation>
<dbReference type="Proteomes" id="UP000503166">
    <property type="component" value="Plasmid p_CNU_G2"/>
</dbReference>
<keyword evidence="1" id="KW-0472">Membrane</keyword>
<sequence>MVNNFGFTGTKGVKIEDPLFIYVEWDDNYKPSNTPQLRDLIENLDLEHFSNSEYTISNSLPFLTFKQAEILFRGLRDKFEYFWFKGIALATQVNDNGKLTGKASIENSPQVVPFEIYAKYDNLVIPIIEATFRDERFQNYSYDELARYFCDVNYNLMDCYGKSLGLSRSEFPYFPLAGTIEGELPRKSAVKEQVTPKRTAQINPKAKSNGKVRVEDLEHNNKDVIFKVTAIIALLLSVFLVVFTVMLTNKTISQEKKLEYLYSKTTEIQDLQTHEHSADTFGKFFLAYYFAGNRDELDQFLSDGDAKYTQPETGTVSSLTLNDFTKDDDEYTLSYVVTYRDENDTLNTKTFTFNCIPKEKSQWHWLVTSEPIIEDYIDSDENN</sequence>
<dbReference type="Gene3D" id="3.10.450.540">
    <property type="match status" value="1"/>
</dbReference>
<protein>
    <submittedName>
        <fullName evidence="2">Uncharacterized protein</fullName>
    </submittedName>
</protein>
<keyword evidence="1" id="KW-0812">Transmembrane</keyword>
<accession>A0A6G8I2U0</accession>
<evidence type="ECO:0000313" key="2">
    <source>
        <dbReference type="EMBL" id="QIM47420.1"/>
    </source>
</evidence>
<dbReference type="KEGG" id="srum:GPZ88_10110"/>
<evidence type="ECO:0000256" key="1">
    <source>
        <dbReference type="SAM" id="Phobius"/>
    </source>
</evidence>
<feature type="transmembrane region" description="Helical" evidence="1">
    <location>
        <begin position="224"/>
        <end position="247"/>
    </location>
</feature>
<name>A0A6G8I2U0_9STRE</name>
<dbReference type="AlphaFoldDB" id="A0A6G8I2U0"/>